<accession>A8AC84</accession>
<name>A8AC84_IGNH4</name>
<protein>
    <submittedName>
        <fullName evidence="3">Phosphoadenosine phosphosulfate reductase</fullName>
    </submittedName>
</protein>
<dbReference type="Proteomes" id="UP000000262">
    <property type="component" value="Chromosome"/>
</dbReference>
<dbReference type="Gene3D" id="3.40.50.620">
    <property type="entry name" value="HUPs"/>
    <property type="match status" value="1"/>
</dbReference>
<dbReference type="SUPFAM" id="SSF54862">
    <property type="entry name" value="4Fe-4S ferredoxins"/>
    <property type="match status" value="1"/>
</dbReference>
<dbReference type="InterPro" id="IPR050128">
    <property type="entry name" value="Sulfate_adenylyltrnsfr_sub2"/>
</dbReference>
<evidence type="ECO:0000313" key="4">
    <source>
        <dbReference type="Proteomes" id="UP000000262"/>
    </source>
</evidence>
<dbReference type="OrthoDB" id="14887at2157"/>
<sequence>MKRKWERELQVYWCPELNVPVFRRRDCEGSVRLKLFDPKDLRPAWEGDKEHLSKAFDEEVGKGAFEALTQGRMVFLNKTSALDHAYEVVVDGDILARVIYDPFVEKWRVRLGYLGALRALEKGFIDKVVVEGPKPGEVVGRGHKQVALVDEEGRVVGVAIPKRGKLRVDKVWKHPRKGALSERPQTLRDVIKANEAYLQELLEWSRQVVSKAPEGVRIVSLSGGKDSALVTQILKELGVEAKLLFNDTGIELPETVKTAEEEAKHFGMELIVASAGDLFWRAVELFSPPARDFRWCCKVLKLGPIARTLIKFGNVVNFVGNRWWESLERAKATPIMKMKYFPTITTVNPILPWPQLLEFAYLIDKGVPLNPLYFKGFDRVGCFMCPGATAWEFKLVKEIHPELWEKWEKVLRRWAEKLGYGEWWLKGGWRWLAPEAPKVALASKAGERVDWREEYSRRQTRVKYSSHEVRKNKVVVNVSYNIEKALELAKLLGVKKEGNVVSGPRGTYKFMENRIEVVSKGPKPLEEAFEALRVVHASNSCAGCKICETWCPTGAIKVIEENGEFRPVLWRSEACDGCRLCMYLCPSADIVADHLIASLMYNNPKAWKRPQRPHKEVVQRLAEGAWRAKAGRSHKDESGGCNSKDY</sequence>
<evidence type="ECO:0000313" key="3">
    <source>
        <dbReference type="EMBL" id="ABU82536.1"/>
    </source>
</evidence>
<dbReference type="InterPro" id="IPR014729">
    <property type="entry name" value="Rossmann-like_a/b/a_fold"/>
</dbReference>
<dbReference type="Pfam" id="PF12838">
    <property type="entry name" value="Fer4_7"/>
    <property type="match status" value="1"/>
</dbReference>
<dbReference type="PANTHER" id="PTHR43196:SF2">
    <property type="entry name" value="PHOSPHOADENOSINE PHOSPHOSULFATE REDUCTASE"/>
    <property type="match status" value="1"/>
</dbReference>
<dbReference type="InterPro" id="IPR017896">
    <property type="entry name" value="4Fe4S_Fe-S-bd"/>
</dbReference>
<evidence type="ECO:0000259" key="2">
    <source>
        <dbReference type="PROSITE" id="PS51379"/>
    </source>
</evidence>
<reference evidence="3 4" key="1">
    <citation type="journal article" date="2008" name="Genome Biol.">
        <title>A genomic analysis of the archaeal system Ignicoccus hospitalis-Nanoarchaeum equitans.</title>
        <authorList>
            <person name="Podar M."/>
            <person name="Anderson I."/>
            <person name="Makarova K.S."/>
            <person name="Elkins J.G."/>
            <person name="Ivanova N."/>
            <person name="Wall M.A."/>
            <person name="Lykidis A."/>
            <person name="Mavromatis K."/>
            <person name="Sun H."/>
            <person name="Hudson M.E."/>
            <person name="Chen W."/>
            <person name="Deciu C."/>
            <person name="Hutchison D."/>
            <person name="Eads J.R."/>
            <person name="Anderson A."/>
            <person name="Fernandes F."/>
            <person name="Szeto E."/>
            <person name="Lapidus A."/>
            <person name="Kyrpides N.C."/>
            <person name="Saier M.H.Jr."/>
            <person name="Richardson P.M."/>
            <person name="Rachel R."/>
            <person name="Huber H."/>
            <person name="Eisen J.A."/>
            <person name="Koonin E.V."/>
            <person name="Keller M."/>
            <person name="Stetter K.O."/>
        </authorList>
    </citation>
    <scope>NUCLEOTIDE SEQUENCE [LARGE SCALE GENOMIC DNA]</scope>
    <source>
        <strain evidence="4">KIN4/I / DSM 18386 / JCM 14125</strain>
    </source>
</reference>
<dbReference type="RefSeq" id="WP_012123500.1">
    <property type="nucleotide sequence ID" value="NC_009776.1"/>
</dbReference>
<feature type="compositionally biased region" description="Basic and acidic residues" evidence="1">
    <location>
        <begin position="633"/>
        <end position="646"/>
    </location>
</feature>
<dbReference type="PhylomeDB" id="A8AC84"/>
<feature type="region of interest" description="Disordered" evidence="1">
    <location>
        <begin position="625"/>
        <end position="646"/>
    </location>
</feature>
<dbReference type="STRING" id="453591.Igni_1360"/>
<dbReference type="GO" id="GO:0016491">
    <property type="term" value="F:oxidoreductase activity"/>
    <property type="evidence" value="ECO:0007669"/>
    <property type="project" value="UniProtKB-ARBA"/>
</dbReference>
<dbReference type="AlphaFoldDB" id="A8AC84"/>
<dbReference type="PROSITE" id="PS51379">
    <property type="entry name" value="4FE4S_FER_2"/>
    <property type="match status" value="2"/>
</dbReference>
<keyword evidence="4" id="KW-1185">Reference proteome</keyword>
<dbReference type="Gene3D" id="3.30.70.20">
    <property type="match status" value="1"/>
</dbReference>
<feature type="domain" description="4Fe-4S ferredoxin-type" evidence="2">
    <location>
        <begin position="565"/>
        <end position="595"/>
    </location>
</feature>
<proteinExistence type="predicted"/>
<dbReference type="GeneID" id="5562440"/>
<dbReference type="SUPFAM" id="SSF52402">
    <property type="entry name" value="Adenine nucleotide alpha hydrolases-like"/>
    <property type="match status" value="1"/>
</dbReference>
<dbReference type="Pfam" id="PF01507">
    <property type="entry name" value="PAPS_reduct"/>
    <property type="match status" value="1"/>
</dbReference>
<evidence type="ECO:0000256" key="1">
    <source>
        <dbReference type="SAM" id="MobiDB-lite"/>
    </source>
</evidence>
<feature type="domain" description="4Fe-4S ferredoxin-type" evidence="2">
    <location>
        <begin position="532"/>
        <end position="561"/>
    </location>
</feature>
<dbReference type="PROSITE" id="PS00198">
    <property type="entry name" value="4FE4S_FER_1"/>
    <property type="match status" value="2"/>
</dbReference>
<dbReference type="HOGENOM" id="CLU_026622_0_0_2"/>
<gene>
    <name evidence="3" type="ordered locus">Igni_1360</name>
</gene>
<dbReference type="InterPro" id="IPR002500">
    <property type="entry name" value="PAPS_reduct_dom"/>
</dbReference>
<dbReference type="eggNOG" id="arCOG00073">
    <property type="taxonomic scope" value="Archaea"/>
</dbReference>
<dbReference type="InterPro" id="IPR017900">
    <property type="entry name" value="4Fe4S_Fe_S_CS"/>
</dbReference>
<dbReference type="EMBL" id="CP000816">
    <property type="protein sequence ID" value="ABU82536.1"/>
    <property type="molecule type" value="Genomic_DNA"/>
</dbReference>
<dbReference type="KEGG" id="iho:Igni_1360"/>
<dbReference type="PANTHER" id="PTHR43196">
    <property type="entry name" value="SULFATE ADENYLYLTRANSFERASE SUBUNIT 2"/>
    <property type="match status" value="1"/>
</dbReference>
<organism evidence="3 4">
    <name type="scientific">Ignicoccus hospitalis (strain KIN4/I / DSM 18386 / JCM 14125)</name>
    <dbReference type="NCBI Taxonomy" id="453591"/>
    <lineage>
        <taxon>Archaea</taxon>
        <taxon>Thermoproteota</taxon>
        <taxon>Thermoprotei</taxon>
        <taxon>Desulfurococcales</taxon>
        <taxon>Desulfurococcaceae</taxon>
        <taxon>Ignicoccus</taxon>
    </lineage>
</organism>